<comment type="caution">
    <text evidence="7">The sequence shown here is derived from an EMBL/GenBank/DDBJ whole genome shotgun (WGS) entry which is preliminary data.</text>
</comment>
<proteinExistence type="predicted"/>
<protein>
    <submittedName>
        <fullName evidence="7">C4-dicarboxylate anaerobic carrier</fullName>
    </submittedName>
</protein>
<evidence type="ECO:0000256" key="6">
    <source>
        <dbReference type="SAM" id="Phobius"/>
    </source>
</evidence>
<dbReference type="Proteomes" id="UP000054851">
    <property type="component" value="Unassembled WGS sequence"/>
</dbReference>
<dbReference type="OrthoDB" id="255482at2"/>
<comment type="subcellular location">
    <subcellularLocation>
        <location evidence="1">Cell membrane</location>
        <topology evidence="1">Multi-pass membrane protein</topology>
    </subcellularLocation>
</comment>
<name>A0A158A7T3_9BURK</name>
<evidence type="ECO:0000313" key="7">
    <source>
        <dbReference type="EMBL" id="SAK53830.1"/>
    </source>
</evidence>
<dbReference type="InterPro" id="IPR051679">
    <property type="entry name" value="DASS-Related_Transporters"/>
</dbReference>
<evidence type="ECO:0000256" key="4">
    <source>
        <dbReference type="ARBA" id="ARBA00022989"/>
    </source>
</evidence>
<keyword evidence="5 6" id="KW-0472">Membrane</keyword>
<dbReference type="InterPro" id="IPR018385">
    <property type="entry name" value="C4_dicarb_anaerob_car-like"/>
</dbReference>
<feature type="transmembrane region" description="Helical" evidence="6">
    <location>
        <begin position="223"/>
        <end position="243"/>
    </location>
</feature>
<feature type="transmembrane region" description="Helical" evidence="6">
    <location>
        <begin position="103"/>
        <end position="121"/>
    </location>
</feature>
<dbReference type="EMBL" id="FCOA02000004">
    <property type="protein sequence ID" value="SAK53830.1"/>
    <property type="molecule type" value="Genomic_DNA"/>
</dbReference>
<dbReference type="GO" id="GO:0005886">
    <property type="term" value="C:plasma membrane"/>
    <property type="evidence" value="ECO:0007669"/>
    <property type="project" value="UniProtKB-SubCell"/>
</dbReference>
<feature type="transmembrane region" description="Helical" evidence="6">
    <location>
        <begin position="414"/>
        <end position="438"/>
    </location>
</feature>
<accession>A0A158A7T3</accession>
<dbReference type="Pfam" id="PF03606">
    <property type="entry name" value="DcuC"/>
    <property type="match status" value="1"/>
</dbReference>
<evidence type="ECO:0000256" key="2">
    <source>
        <dbReference type="ARBA" id="ARBA00022475"/>
    </source>
</evidence>
<keyword evidence="4 6" id="KW-1133">Transmembrane helix</keyword>
<feature type="transmembrane region" description="Helical" evidence="6">
    <location>
        <begin position="450"/>
        <end position="470"/>
    </location>
</feature>
<sequence length="474" mass="49900">MSASMNNSSVSAEPTPAHKRSLHPILMMLGILLFAMALTYFLDAGQFKRNGHLVEPGSYQHIEKSNSPAHLFALSMPNSTADRAYPASAVSLFRAIPDGLTKTSALIFMVMFVGGMFEVFKRTGALDSGINKLVAVSKGNLYLLAPILILAIGLGSTFLGLMSEYLVLLPVVLALGERLRLSPILSLAMLAFGAKLGYVASVSNPIVLPVAQGIAGVPLFSGAAVRLIVFVVAILSAIGYFVYCLHRTKYQAIRSLPADSKITASQKGVLLLMALATVVLVWAAPEFKWHNGELSAFYIFLASAIALVGRLGARDAADAFVQGMKGMMLAALLIGLAATIEIILQRSMVLDTVIDKLSSMVNGQPPAIVAMGIMAIEAVLDLLVPSTSGKAAISMPILAPIAHISGLSPQTCVLSFLLGNGIMGIINPASGLTLAFLAIAKVGYGQWVRFAMPLVLILTGVAIVTVSLAANFGY</sequence>
<dbReference type="AlphaFoldDB" id="A0A158A7T3"/>
<gene>
    <name evidence="7" type="ORF">AWB79_02064</name>
</gene>
<dbReference type="PANTHER" id="PTHR43652:SF2">
    <property type="entry name" value="BASIC AMINO ACID ANTIPORTER YFCC-RELATED"/>
    <property type="match status" value="1"/>
</dbReference>
<keyword evidence="3 6" id="KW-0812">Transmembrane</keyword>
<keyword evidence="2" id="KW-1003">Cell membrane</keyword>
<feature type="transmembrane region" description="Helical" evidence="6">
    <location>
        <begin position="22"/>
        <end position="42"/>
    </location>
</feature>
<feature type="transmembrane region" description="Helical" evidence="6">
    <location>
        <begin position="184"/>
        <end position="203"/>
    </location>
</feature>
<evidence type="ECO:0000256" key="3">
    <source>
        <dbReference type="ARBA" id="ARBA00022692"/>
    </source>
</evidence>
<dbReference type="PANTHER" id="PTHR43652">
    <property type="entry name" value="BASIC AMINO ACID ANTIPORTER YFCC-RELATED"/>
    <property type="match status" value="1"/>
</dbReference>
<organism evidence="7 8">
    <name type="scientific">Caballeronia hypogeia</name>
    <dbReference type="NCBI Taxonomy" id="1777140"/>
    <lineage>
        <taxon>Bacteria</taxon>
        <taxon>Pseudomonadati</taxon>
        <taxon>Pseudomonadota</taxon>
        <taxon>Betaproteobacteria</taxon>
        <taxon>Burkholderiales</taxon>
        <taxon>Burkholderiaceae</taxon>
        <taxon>Caballeronia</taxon>
    </lineage>
</organism>
<feature type="transmembrane region" description="Helical" evidence="6">
    <location>
        <begin position="141"/>
        <end position="172"/>
    </location>
</feature>
<feature type="transmembrane region" description="Helical" evidence="6">
    <location>
        <begin position="264"/>
        <end position="284"/>
    </location>
</feature>
<feature type="transmembrane region" description="Helical" evidence="6">
    <location>
        <begin position="364"/>
        <end position="384"/>
    </location>
</feature>
<dbReference type="RefSeq" id="WP_061167283.1">
    <property type="nucleotide sequence ID" value="NZ_FCOA02000004.1"/>
</dbReference>
<evidence type="ECO:0000256" key="5">
    <source>
        <dbReference type="ARBA" id="ARBA00023136"/>
    </source>
</evidence>
<evidence type="ECO:0000256" key="1">
    <source>
        <dbReference type="ARBA" id="ARBA00004651"/>
    </source>
</evidence>
<keyword evidence="8" id="KW-1185">Reference proteome</keyword>
<feature type="transmembrane region" description="Helical" evidence="6">
    <location>
        <begin position="296"/>
        <end position="313"/>
    </location>
</feature>
<feature type="transmembrane region" description="Helical" evidence="6">
    <location>
        <begin position="325"/>
        <end position="344"/>
    </location>
</feature>
<evidence type="ECO:0000313" key="8">
    <source>
        <dbReference type="Proteomes" id="UP000054851"/>
    </source>
</evidence>
<reference evidence="7" key="1">
    <citation type="submission" date="2016-01" db="EMBL/GenBank/DDBJ databases">
        <authorList>
            <person name="Peeters C."/>
        </authorList>
    </citation>
    <scope>NUCLEOTIDE SEQUENCE</scope>
    <source>
        <strain evidence="7">LMG 29322</strain>
    </source>
</reference>
<dbReference type="STRING" id="1777140.AWB79_02064"/>